<evidence type="ECO:0000256" key="10">
    <source>
        <dbReference type="ARBA" id="ARBA00022989"/>
    </source>
</evidence>
<keyword evidence="4" id="KW-0813">Transport</keyword>
<feature type="domain" description="Cytochrome c" evidence="18">
    <location>
        <begin position="364"/>
        <end position="451"/>
    </location>
</feature>
<evidence type="ECO:0000256" key="9">
    <source>
        <dbReference type="ARBA" id="ARBA00022982"/>
    </source>
</evidence>
<keyword evidence="9" id="KW-0249">Electron transport</keyword>
<dbReference type="Proteomes" id="UP000074119">
    <property type="component" value="Chromosome"/>
</dbReference>
<feature type="domain" description="Cytochrome c" evidence="18">
    <location>
        <begin position="267"/>
        <end position="354"/>
    </location>
</feature>
<dbReference type="GO" id="GO:0020037">
    <property type="term" value="F:heme binding"/>
    <property type="evidence" value="ECO:0007669"/>
    <property type="project" value="InterPro"/>
</dbReference>
<evidence type="ECO:0000313" key="19">
    <source>
        <dbReference type="EMBL" id="AMO68867.1"/>
    </source>
</evidence>
<dbReference type="GO" id="GO:0016020">
    <property type="term" value="C:membrane"/>
    <property type="evidence" value="ECO:0007669"/>
    <property type="project" value="UniProtKB-SubCell"/>
</dbReference>
<keyword evidence="6 16" id="KW-0812">Transmembrane</keyword>
<evidence type="ECO:0000256" key="5">
    <source>
        <dbReference type="ARBA" id="ARBA00022617"/>
    </source>
</evidence>
<keyword evidence="12" id="KW-0186">Copper</keyword>
<name>A0A127M6L8_9GAMM</name>
<dbReference type="EMBL" id="CP014544">
    <property type="protein sequence ID" value="AMO68867.1"/>
    <property type="molecule type" value="Genomic_DNA"/>
</dbReference>
<dbReference type="PROSITE" id="PS51007">
    <property type="entry name" value="CYTC"/>
    <property type="match status" value="2"/>
</dbReference>
<accession>A0A127M6L8</accession>
<evidence type="ECO:0000256" key="2">
    <source>
        <dbReference type="ARBA" id="ARBA00007866"/>
    </source>
</evidence>
<evidence type="ECO:0000256" key="15">
    <source>
        <dbReference type="PROSITE-ProRule" id="PRU00433"/>
    </source>
</evidence>
<comment type="similarity">
    <text evidence="2">Belongs to the cytochrome c oxidase subunit 2 family.</text>
</comment>
<dbReference type="InterPro" id="IPR001505">
    <property type="entry name" value="Copper_CuA"/>
</dbReference>
<dbReference type="GO" id="GO:0042773">
    <property type="term" value="P:ATP synthesis coupled electron transport"/>
    <property type="evidence" value="ECO:0007669"/>
    <property type="project" value="TreeGrafter"/>
</dbReference>
<dbReference type="SUPFAM" id="SSF49503">
    <property type="entry name" value="Cupredoxins"/>
    <property type="match status" value="1"/>
</dbReference>
<evidence type="ECO:0000256" key="14">
    <source>
        <dbReference type="ARBA" id="ARBA00047816"/>
    </source>
</evidence>
<feature type="transmembrane region" description="Helical" evidence="16">
    <location>
        <begin position="41"/>
        <end position="62"/>
    </location>
</feature>
<gene>
    <name evidence="19" type="ORF">AZF00_11395</name>
</gene>
<evidence type="ECO:0000256" key="1">
    <source>
        <dbReference type="ARBA" id="ARBA00004141"/>
    </source>
</evidence>
<dbReference type="GO" id="GO:0004129">
    <property type="term" value="F:cytochrome-c oxidase activity"/>
    <property type="evidence" value="ECO:0007669"/>
    <property type="project" value="UniProtKB-EC"/>
</dbReference>
<comment type="subcellular location">
    <subcellularLocation>
        <location evidence="1">Membrane</location>
        <topology evidence="1">Multi-pass membrane protein</topology>
    </subcellularLocation>
</comment>
<keyword evidence="10 16" id="KW-1133">Transmembrane helix</keyword>
<evidence type="ECO:0000259" key="18">
    <source>
        <dbReference type="PROSITE" id="PS51007"/>
    </source>
</evidence>
<organism evidence="19 20">
    <name type="scientific">Zhongshania aliphaticivorans</name>
    <dbReference type="NCBI Taxonomy" id="1470434"/>
    <lineage>
        <taxon>Bacteria</taxon>
        <taxon>Pseudomonadati</taxon>
        <taxon>Pseudomonadota</taxon>
        <taxon>Gammaproteobacteria</taxon>
        <taxon>Cellvibrionales</taxon>
        <taxon>Spongiibacteraceae</taxon>
        <taxon>Zhongshania</taxon>
    </lineage>
</organism>
<evidence type="ECO:0000256" key="3">
    <source>
        <dbReference type="ARBA" id="ARBA00012949"/>
    </source>
</evidence>
<evidence type="ECO:0000259" key="17">
    <source>
        <dbReference type="PROSITE" id="PS50857"/>
    </source>
</evidence>
<dbReference type="AlphaFoldDB" id="A0A127M6L8"/>
<dbReference type="Pfam" id="PF00034">
    <property type="entry name" value="Cytochrom_C"/>
    <property type="match status" value="2"/>
</dbReference>
<dbReference type="RefSeq" id="WP_062383789.1">
    <property type="nucleotide sequence ID" value="NZ_CP014544.1"/>
</dbReference>
<dbReference type="InterPro" id="IPR036257">
    <property type="entry name" value="Cyt_c_oxidase_su2_TM_sf"/>
</dbReference>
<evidence type="ECO:0000256" key="13">
    <source>
        <dbReference type="ARBA" id="ARBA00023136"/>
    </source>
</evidence>
<dbReference type="CDD" id="cd13919">
    <property type="entry name" value="CuRO_HCO_II_like_5"/>
    <property type="match status" value="1"/>
</dbReference>
<dbReference type="Gene3D" id="1.10.287.90">
    <property type="match status" value="1"/>
</dbReference>
<evidence type="ECO:0000256" key="12">
    <source>
        <dbReference type="ARBA" id="ARBA00023008"/>
    </source>
</evidence>
<keyword evidence="7 15" id="KW-0479">Metal-binding</keyword>
<evidence type="ECO:0000313" key="20">
    <source>
        <dbReference type="Proteomes" id="UP000074119"/>
    </source>
</evidence>
<dbReference type="GO" id="GO:0005507">
    <property type="term" value="F:copper ion binding"/>
    <property type="evidence" value="ECO:0007669"/>
    <property type="project" value="InterPro"/>
</dbReference>
<dbReference type="InterPro" id="IPR008972">
    <property type="entry name" value="Cupredoxin"/>
</dbReference>
<evidence type="ECO:0000256" key="16">
    <source>
        <dbReference type="SAM" id="Phobius"/>
    </source>
</evidence>
<dbReference type="STRING" id="1470434.AZF00_11395"/>
<dbReference type="EC" id="7.1.1.9" evidence="3"/>
<dbReference type="Pfam" id="PF00116">
    <property type="entry name" value="COX2"/>
    <property type="match status" value="1"/>
</dbReference>
<feature type="domain" description="Cytochrome oxidase subunit II copper A binding" evidence="17">
    <location>
        <begin position="112"/>
        <end position="254"/>
    </location>
</feature>
<sequence>MVIALIILGLVIITVLFHLYSPWWLTPIASNWGAIDTTIEISFWITGLVFIAVNCFLAWVVWRYKHTGKHQAHYEPESKKLELWLTGLTAIGVIAMLTPGLIAWAKVVNVPSEATNVEAIGQQWQWTFRFPGADGELGGADARFVTATNPYGIDPEDPKGQDDLIVNSHQLHLPVGKPVKMLLRSNDVLHNFAVPQFRVKMDLVPGTVTYQWFEPSRVGTFDILCEELCGVAHFTMRAQVIIEEEDAYLAWLNRQPTFAQTQRSPAPDLVAGKQLYSTCAACHGVNGGGLAAMQAPNLSGLAAWYMDRQLRYYREGIRGAHPADSSGQQMAAMAKSVTKAEDLHNLLAYIESLPVVAAPATLGGDPARGAQVYQPCVVCHGANGQGTAALQAPQLAGQADWYLYTQLKYFSTGWRGKHPKDQYGSQMRLMTSTIQSPERLQDLLAYIATLPVSGSHQEQLARATIAEGVQQP</sequence>
<dbReference type="InterPro" id="IPR036909">
    <property type="entry name" value="Cyt_c-like_dom_sf"/>
</dbReference>
<reference evidence="19 20" key="1">
    <citation type="submission" date="2015-12" db="EMBL/GenBank/DDBJ databases">
        <authorList>
            <person name="Shamseldin A."/>
            <person name="Moawad H."/>
            <person name="Abd El-Rahim W.M."/>
            <person name="Sadowsky M.J."/>
        </authorList>
    </citation>
    <scope>NUCLEOTIDE SEQUENCE [LARGE SCALE GENOMIC DNA]</scope>
    <source>
        <strain evidence="19 20">SM2</strain>
    </source>
</reference>
<evidence type="ECO:0000256" key="8">
    <source>
        <dbReference type="ARBA" id="ARBA00022967"/>
    </source>
</evidence>
<keyword evidence="11 15" id="KW-0408">Iron</keyword>
<dbReference type="PANTHER" id="PTHR22888">
    <property type="entry name" value="CYTOCHROME C OXIDASE, SUBUNIT II"/>
    <property type="match status" value="1"/>
</dbReference>
<dbReference type="PROSITE" id="PS00078">
    <property type="entry name" value="COX2"/>
    <property type="match status" value="1"/>
</dbReference>
<comment type="catalytic activity">
    <reaction evidence="14">
        <text>4 Fe(II)-[cytochrome c] + O2 + 8 H(+)(in) = 4 Fe(III)-[cytochrome c] + 2 H2O + 4 H(+)(out)</text>
        <dbReference type="Rhea" id="RHEA:11436"/>
        <dbReference type="Rhea" id="RHEA-COMP:10350"/>
        <dbReference type="Rhea" id="RHEA-COMP:14399"/>
        <dbReference type="ChEBI" id="CHEBI:15377"/>
        <dbReference type="ChEBI" id="CHEBI:15378"/>
        <dbReference type="ChEBI" id="CHEBI:15379"/>
        <dbReference type="ChEBI" id="CHEBI:29033"/>
        <dbReference type="ChEBI" id="CHEBI:29034"/>
        <dbReference type="EC" id="7.1.1.9"/>
    </reaction>
</comment>
<evidence type="ECO:0000256" key="7">
    <source>
        <dbReference type="ARBA" id="ARBA00022723"/>
    </source>
</evidence>
<evidence type="ECO:0000256" key="11">
    <source>
        <dbReference type="ARBA" id="ARBA00023004"/>
    </source>
</evidence>
<dbReference type="InterPro" id="IPR045187">
    <property type="entry name" value="CcO_II"/>
</dbReference>
<keyword evidence="5 15" id="KW-0349">Heme</keyword>
<evidence type="ECO:0000256" key="4">
    <source>
        <dbReference type="ARBA" id="ARBA00022448"/>
    </source>
</evidence>
<dbReference type="PROSITE" id="PS50857">
    <property type="entry name" value="COX2_CUA"/>
    <property type="match status" value="1"/>
</dbReference>
<dbReference type="PANTHER" id="PTHR22888:SF9">
    <property type="entry name" value="CYTOCHROME C OXIDASE SUBUNIT 2"/>
    <property type="match status" value="1"/>
</dbReference>
<dbReference type="InterPro" id="IPR002429">
    <property type="entry name" value="CcO_II-like_C"/>
</dbReference>
<keyword evidence="13 16" id="KW-0472">Membrane</keyword>
<dbReference type="InterPro" id="IPR009056">
    <property type="entry name" value="Cyt_c-like_dom"/>
</dbReference>
<proteinExistence type="inferred from homology"/>
<dbReference type="Gene3D" id="2.60.40.420">
    <property type="entry name" value="Cupredoxins - blue copper proteins"/>
    <property type="match status" value="1"/>
</dbReference>
<dbReference type="SUPFAM" id="SSF81464">
    <property type="entry name" value="Cytochrome c oxidase subunit II-like, transmembrane region"/>
    <property type="match status" value="1"/>
</dbReference>
<evidence type="ECO:0000256" key="6">
    <source>
        <dbReference type="ARBA" id="ARBA00022692"/>
    </source>
</evidence>
<dbReference type="SUPFAM" id="SSF46626">
    <property type="entry name" value="Cytochrome c"/>
    <property type="match status" value="2"/>
</dbReference>
<dbReference type="Gene3D" id="1.10.760.10">
    <property type="entry name" value="Cytochrome c-like domain"/>
    <property type="match status" value="2"/>
</dbReference>
<dbReference type="KEGG" id="zal:AZF00_11395"/>
<feature type="transmembrane region" description="Helical" evidence="16">
    <location>
        <begin position="83"/>
        <end position="105"/>
    </location>
</feature>
<protein>
    <recommendedName>
        <fullName evidence="3">cytochrome-c oxidase</fullName>
        <ecNumber evidence="3">7.1.1.9</ecNumber>
    </recommendedName>
</protein>
<keyword evidence="8" id="KW-1278">Translocase</keyword>